<protein>
    <submittedName>
        <fullName evidence="1">Uncharacterized protein</fullName>
    </submittedName>
</protein>
<comment type="caution">
    <text evidence="1">The sequence shown here is derived from an EMBL/GenBank/DDBJ whole genome shotgun (WGS) entry which is preliminary data.</text>
</comment>
<evidence type="ECO:0000313" key="2">
    <source>
        <dbReference type="Proteomes" id="UP001057402"/>
    </source>
</evidence>
<organism evidence="1 2">
    <name type="scientific">Melastoma candidum</name>
    <dbReference type="NCBI Taxonomy" id="119954"/>
    <lineage>
        <taxon>Eukaryota</taxon>
        <taxon>Viridiplantae</taxon>
        <taxon>Streptophyta</taxon>
        <taxon>Embryophyta</taxon>
        <taxon>Tracheophyta</taxon>
        <taxon>Spermatophyta</taxon>
        <taxon>Magnoliopsida</taxon>
        <taxon>eudicotyledons</taxon>
        <taxon>Gunneridae</taxon>
        <taxon>Pentapetalae</taxon>
        <taxon>rosids</taxon>
        <taxon>malvids</taxon>
        <taxon>Myrtales</taxon>
        <taxon>Melastomataceae</taxon>
        <taxon>Melastomatoideae</taxon>
        <taxon>Melastomateae</taxon>
        <taxon>Melastoma</taxon>
    </lineage>
</organism>
<proteinExistence type="predicted"/>
<keyword evidence="2" id="KW-1185">Reference proteome</keyword>
<sequence>MYPRLRLPHPPNSLPHHHRRPALLVAVADQSFLVAVADQLLLLSATIIVVDQSSSSPSLTSHHPAATVGLPPTFTSTFSPMTSGVSSLQSQPQPFSVNIKSKPSIIGFPKTQKTALAEAEEHEALR</sequence>
<name>A0ACB9RQD4_9MYRT</name>
<evidence type="ECO:0000313" key="1">
    <source>
        <dbReference type="EMBL" id="KAI4380633.1"/>
    </source>
</evidence>
<reference evidence="2" key="1">
    <citation type="journal article" date="2023" name="Front. Plant Sci.">
        <title>Chromosomal-level genome assembly of Melastoma candidum provides insights into trichome evolution.</title>
        <authorList>
            <person name="Zhong Y."/>
            <person name="Wu W."/>
            <person name="Sun C."/>
            <person name="Zou P."/>
            <person name="Liu Y."/>
            <person name="Dai S."/>
            <person name="Zhou R."/>
        </authorList>
    </citation>
    <scope>NUCLEOTIDE SEQUENCE [LARGE SCALE GENOMIC DNA]</scope>
</reference>
<gene>
    <name evidence="1" type="ORF">MLD38_006801</name>
</gene>
<accession>A0ACB9RQD4</accession>
<dbReference type="Proteomes" id="UP001057402">
    <property type="component" value="Chromosome 3"/>
</dbReference>
<dbReference type="EMBL" id="CM042882">
    <property type="protein sequence ID" value="KAI4380633.1"/>
    <property type="molecule type" value="Genomic_DNA"/>
</dbReference>